<feature type="domain" description="TLC" evidence="7">
    <location>
        <begin position="53"/>
        <end position="268"/>
    </location>
</feature>
<dbReference type="Pfam" id="PF03798">
    <property type="entry name" value="TRAM_LAG1_CLN8"/>
    <property type="match status" value="1"/>
</dbReference>
<keyword evidence="3 6" id="KW-1133">Transmembrane helix</keyword>
<dbReference type="GO" id="GO:0016020">
    <property type="term" value="C:membrane"/>
    <property type="evidence" value="ECO:0007669"/>
    <property type="project" value="UniProtKB-SubCell"/>
</dbReference>
<keyword evidence="2 6" id="KW-0812">Transmembrane</keyword>
<evidence type="ECO:0000256" key="4">
    <source>
        <dbReference type="ARBA" id="ARBA00023136"/>
    </source>
</evidence>
<dbReference type="OrthoDB" id="10266980at2759"/>
<dbReference type="HOGENOM" id="CLU_822190_0_0_1"/>
<name>A4S1F8_OSTLU</name>
<dbReference type="Gramene" id="ABO97434">
    <property type="protein sequence ID" value="ABO97434"/>
    <property type="gene ID" value="OSTLU_33084"/>
</dbReference>
<evidence type="ECO:0000256" key="2">
    <source>
        <dbReference type="ARBA" id="ARBA00022692"/>
    </source>
</evidence>
<keyword evidence="4 6" id="KW-0472">Membrane</keyword>
<proteinExistence type="predicted"/>
<feature type="region of interest" description="Disordered" evidence="5">
    <location>
        <begin position="284"/>
        <end position="304"/>
    </location>
</feature>
<evidence type="ECO:0000259" key="7">
    <source>
        <dbReference type="Pfam" id="PF03798"/>
    </source>
</evidence>
<comment type="subcellular location">
    <subcellularLocation>
        <location evidence="1">Membrane</location>
        <topology evidence="1">Multi-pass membrane protein</topology>
    </subcellularLocation>
</comment>
<gene>
    <name evidence="8" type="ORF">OSTLU_33084</name>
</gene>
<sequence>MSNHPSVAWSAARVALGVLFWEGQFQISKQCFAKRLPETSEKERTYKRAVSSYIVSFVHAFFLTWAGWRIVFKLRLGSVAERLSLYANADASFVGFVEVVTIAFFSYVVYDLLHVIEQYPDLGGVDILAHHLGFFTASLLAYAYGAYPFMLGWLCTCETSTPILNTRFFIKSWREMEYTLPNIDALAKFFGMKTRGVVAGNWLEYYVSVAFLWVFVAVRVVGYGGALIALTFDLKSVEDNYIPYPVRATLYALTCCGFVLNAVWTYKIYGMVKHFRRKTLKQRDACEEPISDSEEEDPSVQKRS</sequence>
<dbReference type="PANTHER" id="PTHR13439:SF0">
    <property type="entry name" value="TOPOISOMERASE I DAMAGE AFFECTED PROTEIN 4"/>
    <property type="match status" value="1"/>
</dbReference>
<evidence type="ECO:0000313" key="8">
    <source>
        <dbReference type="EMBL" id="ABO97434.1"/>
    </source>
</evidence>
<dbReference type="GeneID" id="5003464"/>
<feature type="transmembrane region" description="Helical" evidence="6">
    <location>
        <begin position="205"/>
        <end position="230"/>
    </location>
</feature>
<dbReference type="RefSeq" id="XP_001419141.1">
    <property type="nucleotide sequence ID" value="XM_001419104.1"/>
</dbReference>
<evidence type="ECO:0000256" key="5">
    <source>
        <dbReference type="SAM" id="MobiDB-lite"/>
    </source>
</evidence>
<feature type="transmembrane region" description="Helical" evidence="6">
    <location>
        <begin position="91"/>
        <end position="110"/>
    </location>
</feature>
<dbReference type="GO" id="GO:0005783">
    <property type="term" value="C:endoplasmic reticulum"/>
    <property type="evidence" value="ECO:0007669"/>
    <property type="project" value="TreeGrafter"/>
</dbReference>
<dbReference type="Proteomes" id="UP000001568">
    <property type="component" value="Chromosome 8"/>
</dbReference>
<evidence type="ECO:0000256" key="3">
    <source>
        <dbReference type="ARBA" id="ARBA00022989"/>
    </source>
</evidence>
<keyword evidence="9" id="KW-1185">Reference proteome</keyword>
<feature type="transmembrane region" description="Helical" evidence="6">
    <location>
        <begin position="250"/>
        <end position="269"/>
    </location>
</feature>
<organism evidence="8 9">
    <name type="scientific">Ostreococcus lucimarinus (strain CCE9901)</name>
    <dbReference type="NCBI Taxonomy" id="436017"/>
    <lineage>
        <taxon>Eukaryota</taxon>
        <taxon>Viridiplantae</taxon>
        <taxon>Chlorophyta</taxon>
        <taxon>Mamiellophyceae</taxon>
        <taxon>Mamiellales</taxon>
        <taxon>Bathycoccaceae</taxon>
        <taxon>Ostreococcus</taxon>
    </lineage>
</organism>
<dbReference type="InterPro" id="IPR050846">
    <property type="entry name" value="TLCD"/>
</dbReference>
<dbReference type="InterPro" id="IPR006634">
    <property type="entry name" value="TLC-dom"/>
</dbReference>
<protein>
    <recommendedName>
        <fullName evidence="7">TLC domain-containing protein</fullName>
    </recommendedName>
</protein>
<dbReference type="PANTHER" id="PTHR13439">
    <property type="entry name" value="CT120 PROTEIN"/>
    <property type="match status" value="1"/>
</dbReference>
<dbReference type="KEGG" id="olu:OSTLU_33084"/>
<reference evidence="8 9" key="1">
    <citation type="journal article" date="2007" name="Proc. Natl. Acad. Sci. U.S.A.">
        <title>The tiny eukaryote Ostreococcus provides genomic insights into the paradox of plankton speciation.</title>
        <authorList>
            <person name="Palenik B."/>
            <person name="Grimwood J."/>
            <person name="Aerts A."/>
            <person name="Rouze P."/>
            <person name="Salamov A."/>
            <person name="Putnam N."/>
            <person name="Dupont C."/>
            <person name="Jorgensen R."/>
            <person name="Derelle E."/>
            <person name="Rombauts S."/>
            <person name="Zhou K."/>
            <person name="Otillar R."/>
            <person name="Merchant S.S."/>
            <person name="Podell S."/>
            <person name="Gaasterland T."/>
            <person name="Napoli C."/>
            <person name="Gendler K."/>
            <person name="Manuell A."/>
            <person name="Tai V."/>
            <person name="Vallon O."/>
            <person name="Piganeau G."/>
            <person name="Jancek S."/>
            <person name="Heijde M."/>
            <person name="Jabbari K."/>
            <person name="Bowler C."/>
            <person name="Lohr M."/>
            <person name="Robbens S."/>
            <person name="Werner G."/>
            <person name="Dubchak I."/>
            <person name="Pazour G.J."/>
            <person name="Ren Q."/>
            <person name="Paulsen I."/>
            <person name="Delwiche C."/>
            <person name="Schmutz J."/>
            <person name="Rokhsar D."/>
            <person name="Van de Peer Y."/>
            <person name="Moreau H."/>
            <person name="Grigoriev I.V."/>
        </authorList>
    </citation>
    <scope>NUCLEOTIDE SEQUENCE [LARGE SCALE GENOMIC DNA]</scope>
    <source>
        <strain evidence="8 9">CCE9901</strain>
    </source>
</reference>
<accession>A4S1F8</accession>
<dbReference type="AlphaFoldDB" id="A4S1F8"/>
<feature type="transmembrane region" description="Helical" evidence="6">
    <location>
        <begin position="50"/>
        <end position="71"/>
    </location>
</feature>
<dbReference type="OMA" id="GWLCTCE"/>
<feature type="compositionally biased region" description="Acidic residues" evidence="5">
    <location>
        <begin position="287"/>
        <end position="298"/>
    </location>
</feature>
<evidence type="ECO:0000313" key="9">
    <source>
        <dbReference type="Proteomes" id="UP000001568"/>
    </source>
</evidence>
<dbReference type="EMBL" id="CP000588">
    <property type="protein sequence ID" value="ABO97434.1"/>
    <property type="molecule type" value="Genomic_DNA"/>
</dbReference>
<evidence type="ECO:0000256" key="6">
    <source>
        <dbReference type="SAM" id="Phobius"/>
    </source>
</evidence>
<evidence type="ECO:0000256" key="1">
    <source>
        <dbReference type="ARBA" id="ARBA00004141"/>
    </source>
</evidence>
<dbReference type="GO" id="GO:0055088">
    <property type="term" value="P:lipid homeostasis"/>
    <property type="evidence" value="ECO:0007669"/>
    <property type="project" value="TreeGrafter"/>
</dbReference>